<name>A0ABZ2TMB8_9BACT</name>
<evidence type="ECO:0000313" key="1">
    <source>
        <dbReference type="EMBL" id="WYM97519.1"/>
    </source>
</evidence>
<evidence type="ECO:0000313" key="2">
    <source>
        <dbReference type="Proteomes" id="UP001622612"/>
    </source>
</evidence>
<gene>
    <name evidence="1" type="ORF">LQ356_01290</name>
</gene>
<dbReference type="CDD" id="cd14332">
    <property type="entry name" value="UBA_RuvA_C"/>
    <property type="match status" value="1"/>
</dbReference>
<reference evidence="1" key="1">
    <citation type="submission" date="2021-11" db="EMBL/GenBank/DDBJ databases">
        <title>The first genome sequence of unculturable Mycoplasma faucium obtained by de novo assembly of metagenomic reads.</title>
        <authorList>
            <person name="Sabat A.J."/>
            <person name="Bathoorn E."/>
            <person name="Akkerboom V."/>
            <person name="Friedrich A.W."/>
        </authorList>
    </citation>
    <scope>NUCLEOTIDE SEQUENCE [LARGE SCALE GENOMIC DNA]</scope>
    <source>
        <strain evidence="1">UMCG-MFM1</strain>
    </source>
</reference>
<dbReference type="RefSeq" id="WP_405312015.1">
    <property type="nucleotide sequence ID" value="NZ_CP088155.1"/>
</dbReference>
<dbReference type="InterPro" id="IPR011114">
    <property type="entry name" value="RuvA_C"/>
</dbReference>
<organism evidence="1 2">
    <name type="scientific">Metamycoplasma faucium</name>
    <dbReference type="NCBI Taxonomy" id="56142"/>
    <lineage>
        <taxon>Bacteria</taxon>
        <taxon>Bacillati</taxon>
        <taxon>Mycoplasmatota</taxon>
        <taxon>Mycoplasmoidales</taxon>
        <taxon>Metamycoplasmataceae</taxon>
        <taxon>Metamycoplasma</taxon>
    </lineage>
</organism>
<sequence length="66" mass="7909">MNRTNPNKKYLSLFKETMEQLGFKELQIKYALKNIKINENIEQCVEDAIKLIALKNKFDKEYKEIN</sequence>
<accession>A0ABZ2TMB8</accession>
<dbReference type="EMBL" id="CP088155">
    <property type="protein sequence ID" value="WYM97519.1"/>
    <property type="molecule type" value="Genomic_DNA"/>
</dbReference>
<proteinExistence type="predicted"/>
<dbReference type="Proteomes" id="UP001622612">
    <property type="component" value="Chromosome"/>
</dbReference>
<keyword evidence="2" id="KW-1185">Reference proteome</keyword>
<protein>
    <submittedName>
        <fullName evidence="1">RuvA C-terminal domain-containing protein</fullName>
    </submittedName>
</protein>